<dbReference type="PANTHER" id="PTHR24388:SF54">
    <property type="entry name" value="PROTEIN ESCARGOT"/>
    <property type="match status" value="1"/>
</dbReference>
<keyword evidence="6" id="KW-0238">DNA-binding</keyword>
<dbReference type="SUPFAM" id="SSF57667">
    <property type="entry name" value="beta-beta-alpha zinc fingers"/>
    <property type="match status" value="3"/>
</dbReference>
<dbReference type="Gene3D" id="3.30.160.60">
    <property type="entry name" value="Classic Zinc Finger"/>
    <property type="match status" value="4"/>
</dbReference>
<dbReference type="GO" id="GO:0000978">
    <property type="term" value="F:RNA polymerase II cis-regulatory region sequence-specific DNA binding"/>
    <property type="evidence" value="ECO:0007669"/>
    <property type="project" value="TreeGrafter"/>
</dbReference>
<feature type="domain" description="C2H2-type" evidence="11">
    <location>
        <begin position="435"/>
        <end position="463"/>
    </location>
</feature>
<sequence length="671" mass="77828">MNGETSNEMKKRPRRQLPYLCRICLTGSSSMQELSAELDSDNSENITILNALQDVMCCEIIVSKSTPNHICSMCMSLLRISYNLKVQFRETQNKLFFNGDTQELDSNCKVSSRKCESEVEIIVGNEKYSLKDILIVEDDENTEDFEEIIENLGKAVTIEYVGNKLDEMNDDSFPVNLQDDMNNKQEFDECETIIIQTLSDEELSPVFLEHEYPKHSNDNGFMNAEMIRQCGRKSKYPLDLMKKIESLIIEGDADVDPSSRNLQLNHDPDYDIISESKDHQIYEEDICRNIEVKDIEKYIIYGSGPETFIDPEREKSPEVVENKEISKTSSEIHSASTDQLFIEASQVKNKCPQCTMFFATRSGLRSHLHFVHKRKDIMMRKSKHRISKQAKLGLRAQGLKHNFKKNPLLCQICGYVSKSAGGARYHLLTHGEKMYPCELCAKKFYTPSHLKNHFQSKHEGKKSKHLCPLCGEHRNSATALSYHMKLHTDEAKKFSCPICGIKFLVKSALNTHIRRHNGDRRFPCDKCHKAFFSTNELKKHRMTHTGERPYKCDYCDKKFVTPFNQKMHMTTHEGPYLCEYCNKGCIDLDMLNIHLKHKHRTCLSYLQNWRREFTKKKRPFVASKWTYPVDSIIVRLMRGILFLKLFQTDNLNNNRRFNAGEIIKIKLVVTV</sequence>
<feature type="binding site" evidence="10">
    <location>
        <position position="21"/>
    </location>
    <ligand>
        <name>Zn(2+)</name>
        <dbReference type="ChEBI" id="CHEBI:29105"/>
    </ligand>
</feature>
<dbReference type="InterPro" id="IPR013087">
    <property type="entry name" value="Znf_C2H2_type"/>
</dbReference>
<evidence type="ECO:0000313" key="13">
    <source>
        <dbReference type="EMBL" id="KAK9877823.1"/>
    </source>
</evidence>
<evidence type="ECO:0000259" key="11">
    <source>
        <dbReference type="PROSITE" id="PS50157"/>
    </source>
</evidence>
<evidence type="ECO:0000256" key="6">
    <source>
        <dbReference type="ARBA" id="ARBA00023125"/>
    </source>
</evidence>
<evidence type="ECO:0000256" key="5">
    <source>
        <dbReference type="ARBA" id="ARBA00022833"/>
    </source>
</evidence>
<dbReference type="EMBL" id="JARQZJ010000044">
    <property type="protein sequence ID" value="KAK9877823.1"/>
    <property type="molecule type" value="Genomic_DNA"/>
</dbReference>
<dbReference type="GO" id="GO:0000981">
    <property type="term" value="F:DNA-binding transcription factor activity, RNA polymerase II-specific"/>
    <property type="evidence" value="ECO:0007669"/>
    <property type="project" value="TreeGrafter"/>
</dbReference>
<dbReference type="PROSITE" id="PS51915">
    <property type="entry name" value="ZAD"/>
    <property type="match status" value="1"/>
</dbReference>
<feature type="domain" description="C2H2-type" evidence="11">
    <location>
        <begin position="550"/>
        <end position="577"/>
    </location>
</feature>
<feature type="binding site" evidence="10">
    <location>
        <position position="24"/>
    </location>
    <ligand>
        <name>Zn(2+)</name>
        <dbReference type="ChEBI" id="CHEBI:29105"/>
    </ligand>
</feature>
<feature type="domain" description="C2H2-type" evidence="11">
    <location>
        <begin position="465"/>
        <end position="492"/>
    </location>
</feature>
<evidence type="ECO:0000256" key="4">
    <source>
        <dbReference type="ARBA" id="ARBA00022771"/>
    </source>
</evidence>
<dbReference type="InterPro" id="IPR012934">
    <property type="entry name" value="Znf_AD"/>
</dbReference>
<proteinExistence type="inferred from homology"/>
<dbReference type="GO" id="GO:0005634">
    <property type="term" value="C:nucleus"/>
    <property type="evidence" value="ECO:0007669"/>
    <property type="project" value="UniProtKB-SubCell"/>
</dbReference>
<feature type="domain" description="C2H2-type" evidence="11">
    <location>
        <begin position="494"/>
        <end position="521"/>
    </location>
</feature>
<dbReference type="SMART" id="SM00868">
    <property type="entry name" value="zf-AD"/>
    <property type="match status" value="1"/>
</dbReference>
<dbReference type="PROSITE" id="PS00028">
    <property type="entry name" value="ZINC_FINGER_C2H2_1"/>
    <property type="match status" value="6"/>
</dbReference>
<dbReference type="InterPro" id="IPR036236">
    <property type="entry name" value="Znf_C2H2_sf"/>
</dbReference>
<dbReference type="InterPro" id="IPR050527">
    <property type="entry name" value="Snail/Krueppel_Znf"/>
</dbReference>
<dbReference type="SUPFAM" id="SSF57716">
    <property type="entry name" value="Glucocorticoid receptor-like (DNA-binding domain)"/>
    <property type="match status" value="1"/>
</dbReference>
<organism evidence="13 14">
    <name type="scientific">Henosepilachna vigintioctopunctata</name>
    <dbReference type="NCBI Taxonomy" id="420089"/>
    <lineage>
        <taxon>Eukaryota</taxon>
        <taxon>Metazoa</taxon>
        <taxon>Ecdysozoa</taxon>
        <taxon>Arthropoda</taxon>
        <taxon>Hexapoda</taxon>
        <taxon>Insecta</taxon>
        <taxon>Pterygota</taxon>
        <taxon>Neoptera</taxon>
        <taxon>Endopterygota</taxon>
        <taxon>Coleoptera</taxon>
        <taxon>Polyphaga</taxon>
        <taxon>Cucujiformia</taxon>
        <taxon>Coccinelloidea</taxon>
        <taxon>Coccinellidae</taxon>
        <taxon>Epilachninae</taxon>
        <taxon>Epilachnini</taxon>
        <taxon>Henosepilachna</taxon>
    </lineage>
</organism>
<keyword evidence="3" id="KW-0677">Repeat</keyword>
<evidence type="ECO:0000256" key="9">
    <source>
        <dbReference type="PROSITE-ProRule" id="PRU00042"/>
    </source>
</evidence>
<dbReference type="Pfam" id="PF00096">
    <property type="entry name" value="zf-C2H2"/>
    <property type="match status" value="4"/>
</dbReference>
<keyword evidence="2 10" id="KW-0479">Metal-binding</keyword>
<dbReference type="SMART" id="SM00355">
    <property type="entry name" value="ZnF_C2H2"/>
    <property type="match status" value="8"/>
</dbReference>
<dbReference type="Proteomes" id="UP001431783">
    <property type="component" value="Unassembled WGS sequence"/>
</dbReference>
<comment type="caution">
    <text evidence="13">The sequence shown here is derived from an EMBL/GenBank/DDBJ whole genome shotgun (WGS) entry which is preliminary data.</text>
</comment>
<dbReference type="GO" id="GO:0008270">
    <property type="term" value="F:zinc ion binding"/>
    <property type="evidence" value="ECO:0007669"/>
    <property type="project" value="UniProtKB-UniRule"/>
</dbReference>
<feature type="domain" description="ZAD" evidence="12">
    <location>
        <begin position="19"/>
        <end position="98"/>
    </location>
</feature>
<dbReference type="PANTHER" id="PTHR24388">
    <property type="entry name" value="ZINC FINGER PROTEIN"/>
    <property type="match status" value="1"/>
</dbReference>
<reference evidence="13 14" key="1">
    <citation type="submission" date="2023-03" db="EMBL/GenBank/DDBJ databases">
        <title>Genome insight into feeding habits of ladybird beetles.</title>
        <authorList>
            <person name="Li H.-S."/>
            <person name="Huang Y.-H."/>
            <person name="Pang H."/>
        </authorList>
    </citation>
    <scope>NUCLEOTIDE SEQUENCE [LARGE SCALE GENOMIC DNA]</scope>
    <source>
        <strain evidence="13">SYSU_2023b</strain>
        <tissue evidence="13">Whole body</tissue>
    </source>
</reference>
<dbReference type="PROSITE" id="PS50157">
    <property type="entry name" value="ZINC_FINGER_C2H2_2"/>
    <property type="match status" value="6"/>
</dbReference>
<gene>
    <name evidence="13" type="ORF">WA026_020058</name>
</gene>
<evidence type="ECO:0000256" key="3">
    <source>
        <dbReference type="ARBA" id="ARBA00022737"/>
    </source>
</evidence>
<dbReference type="GO" id="GO:0000122">
    <property type="term" value="P:negative regulation of transcription by RNA polymerase II"/>
    <property type="evidence" value="ECO:0007669"/>
    <property type="project" value="UniProtKB-ARBA"/>
</dbReference>
<evidence type="ECO:0000259" key="12">
    <source>
        <dbReference type="PROSITE" id="PS51915"/>
    </source>
</evidence>
<feature type="binding site" evidence="10">
    <location>
        <position position="71"/>
    </location>
    <ligand>
        <name>Zn(2+)</name>
        <dbReference type="ChEBI" id="CHEBI:29105"/>
    </ligand>
</feature>
<comment type="similarity">
    <text evidence="8">Belongs to the snail C2H2-type zinc-finger protein family.</text>
</comment>
<feature type="binding site" evidence="10">
    <location>
        <position position="74"/>
    </location>
    <ligand>
        <name>Zn(2+)</name>
        <dbReference type="ChEBI" id="CHEBI:29105"/>
    </ligand>
</feature>
<evidence type="ECO:0000256" key="7">
    <source>
        <dbReference type="ARBA" id="ARBA00023242"/>
    </source>
</evidence>
<evidence type="ECO:0000256" key="8">
    <source>
        <dbReference type="ARBA" id="ARBA00037948"/>
    </source>
</evidence>
<feature type="domain" description="C2H2-type" evidence="11">
    <location>
        <begin position="522"/>
        <end position="549"/>
    </location>
</feature>
<name>A0AAW1U5F9_9CUCU</name>
<dbReference type="FunFam" id="3.30.160.60:FF:001465">
    <property type="entry name" value="Zinc finger protein 560"/>
    <property type="match status" value="1"/>
</dbReference>
<evidence type="ECO:0000256" key="2">
    <source>
        <dbReference type="ARBA" id="ARBA00022723"/>
    </source>
</evidence>
<comment type="subcellular location">
    <subcellularLocation>
        <location evidence="1">Nucleus</location>
    </subcellularLocation>
</comment>
<dbReference type="AlphaFoldDB" id="A0AAW1U5F9"/>
<keyword evidence="5 10" id="KW-0862">Zinc</keyword>
<keyword evidence="4 9" id="KW-0863">Zinc-finger</keyword>
<feature type="domain" description="C2H2-type" evidence="11">
    <location>
        <begin position="349"/>
        <end position="377"/>
    </location>
</feature>
<protein>
    <submittedName>
        <fullName evidence="13">Uncharacterized protein</fullName>
    </submittedName>
</protein>
<keyword evidence="14" id="KW-1185">Reference proteome</keyword>
<evidence type="ECO:0000256" key="10">
    <source>
        <dbReference type="PROSITE-ProRule" id="PRU01263"/>
    </source>
</evidence>
<evidence type="ECO:0000256" key="1">
    <source>
        <dbReference type="ARBA" id="ARBA00004123"/>
    </source>
</evidence>
<accession>A0AAW1U5F9</accession>
<evidence type="ECO:0000313" key="14">
    <source>
        <dbReference type="Proteomes" id="UP001431783"/>
    </source>
</evidence>
<keyword evidence="7" id="KW-0539">Nucleus</keyword>